<accession>A0A1G2PLG0</accession>
<dbReference type="SUPFAM" id="SSF55174">
    <property type="entry name" value="Alpha-L RNA-binding motif"/>
    <property type="match status" value="1"/>
</dbReference>
<evidence type="ECO:0000256" key="2">
    <source>
        <dbReference type="ARBA" id="ARBA00023235"/>
    </source>
</evidence>
<dbReference type="Gene3D" id="3.30.70.1560">
    <property type="entry name" value="Alpha-L RNA-binding motif"/>
    <property type="match status" value="1"/>
</dbReference>
<dbReference type="InterPro" id="IPR006145">
    <property type="entry name" value="PsdUridine_synth_RsuA/RluA"/>
</dbReference>
<dbReference type="PROSITE" id="PS50889">
    <property type="entry name" value="S4"/>
    <property type="match status" value="1"/>
</dbReference>
<dbReference type="Proteomes" id="UP000178646">
    <property type="component" value="Unassembled WGS sequence"/>
</dbReference>
<dbReference type="InterPro" id="IPR020103">
    <property type="entry name" value="PsdUridine_synth_cat_dom_sf"/>
</dbReference>
<sequence>MRINKYLSSQNYCSRREADGLIKAGLVKINGQTAVLGDKVSEKDKVEVSQSVKDRASKLKYYAYHKPAEIVTHTPEEGQYEIREIFPIKDKTIFPVGRLDKSSRGLIILTNDGRITGKLLGPEMNREKEYMVRVDKKINGFFLNKLSFGLDLGDFVTMPCQARQTGTDEFSIILTEGKKHQIRRMCDALGFVVKDLQRIRIMNIGLKDLKPNQYREIKGKELETFLSDLLV</sequence>
<dbReference type="GO" id="GO:0120159">
    <property type="term" value="F:rRNA pseudouridine synthase activity"/>
    <property type="evidence" value="ECO:0007669"/>
    <property type="project" value="UniProtKB-ARBA"/>
</dbReference>
<dbReference type="GO" id="GO:0003723">
    <property type="term" value="F:RNA binding"/>
    <property type="evidence" value="ECO:0007669"/>
    <property type="project" value="UniProtKB-KW"/>
</dbReference>
<dbReference type="SUPFAM" id="SSF55120">
    <property type="entry name" value="Pseudouridine synthase"/>
    <property type="match status" value="1"/>
</dbReference>
<dbReference type="EMBL" id="MHSU01000037">
    <property type="protein sequence ID" value="OHA49146.1"/>
    <property type="molecule type" value="Genomic_DNA"/>
</dbReference>
<dbReference type="Gene3D" id="3.30.70.580">
    <property type="entry name" value="Pseudouridine synthase I, catalytic domain, N-terminal subdomain"/>
    <property type="match status" value="1"/>
</dbReference>
<dbReference type="InterPro" id="IPR018496">
    <property type="entry name" value="PsdUridine_synth_RsuA/RluB_CS"/>
</dbReference>
<dbReference type="InterPro" id="IPR036986">
    <property type="entry name" value="S4_RNA-bd_sf"/>
</dbReference>
<dbReference type="GO" id="GO:0000455">
    <property type="term" value="P:enzyme-directed rRNA pseudouridine synthesis"/>
    <property type="evidence" value="ECO:0007669"/>
    <property type="project" value="UniProtKB-ARBA"/>
</dbReference>
<dbReference type="EC" id="5.4.99.-" evidence="4"/>
<organism evidence="6 7">
    <name type="scientific">Candidatus Terrybacteria bacterium RIFCSPHIGHO2_02_41_19</name>
    <dbReference type="NCBI Taxonomy" id="1802364"/>
    <lineage>
        <taxon>Bacteria</taxon>
        <taxon>Candidatus Terryibacteriota</taxon>
    </lineage>
</organism>
<dbReference type="InterPro" id="IPR002942">
    <property type="entry name" value="S4_RNA-bd"/>
</dbReference>
<evidence type="ECO:0000313" key="6">
    <source>
        <dbReference type="EMBL" id="OHA49146.1"/>
    </source>
</evidence>
<evidence type="ECO:0000256" key="4">
    <source>
        <dbReference type="RuleBase" id="RU003887"/>
    </source>
</evidence>
<dbReference type="NCBIfam" id="TIGR00093">
    <property type="entry name" value="pseudouridine synthase"/>
    <property type="match status" value="1"/>
</dbReference>
<dbReference type="InterPro" id="IPR020094">
    <property type="entry name" value="TruA/RsuA/RluB/E/F_N"/>
</dbReference>
<evidence type="ECO:0000256" key="3">
    <source>
        <dbReference type="PROSITE-ProRule" id="PRU00182"/>
    </source>
</evidence>
<evidence type="ECO:0000256" key="1">
    <source>
        <dbReference type="ARBA" id="ARBA00008348"/>
    </source>
</evidence>
<dbReference type="Pfam" id="PF01479">
    <property type="entry name" value="S4"/>
    <property type="match status" value="1"/>
</dbReference>
<comment type="caution">
    <text evidence="6">The sequence shown here is derived from an EMBL/GenBank/DDBJ whole genome shotgun (WGS) entry which is preliminary data.</text>
</comment>
<protein>
    <recommendedName>
        <fullName evidence="4">Pseudouridine synthase</fullName>
        <ecNumber evidence="4">5.4.99.-</ecNumber>
    </recommendedName>
</protein>
<dbReference type="PANTHER" id="PTHR47683">
    <property type="entry name" value="PSEUDOURIDINE SYNTHASE FAMILY PROTEIN-RELATED"/>
    <property type="match status" value="1"/>
</dbReference>
<dbReference type="InterPro" id="IPR000748">
    <property type="entry name" value="PsdUridine_synth_RsuA/RluB/E/F"/>
</dbReference>
<keyword evidence="2 4" id="KW-0413">Isomerase</keyword>
<feature type="domain" description="RNA-binding S4" evidence="5">
    <location>
        <begin position="1"/>
        <end position="63"/>
    </location>
</feature>
<dbReference type="SMART" id="SM00363">
    <property type="entry name" value="S4"/>
    <property type="match status" value="1"/>
</dbReference>
<dbReference type="InterPro" id="IPR050343">
    <property type="entry name" value="RsuA_PseudoU_synthase"/>
</dbReference>
<dbReference type="Pfam" id="PF00849">
    <property type="entry name" value="PseudoU_synth_2"/>
    <property type="match status" value="1"/>
</dbReference>
<dbReference type="PANTHER" id="PTHR47683:SF2">
    <property type="entry name" value="RNA-BINDING S4 DOMAIN-CONTAINING PROTEIN"/>
    <property type="match status" value="1"/>
</dbReference>
<evidence type="ECO:0000259" key="5">
    <source>
        <dbReference type="SMART" id="SM00363"/>
    </source>
</evidence>
<dbReference type="InterPro" id="IPR042092">
    <property type="entry name" value="PsdUridine_s_RsuA/RluB/E/F_cat"/>
</dbReference>
<reference evidence="6 7" key="1">
    <citation type="journal article" date="2016" name="Nat. Commun.">
        <title>Thousands of microbial genomes shed light on interconnected biogeochemical processes in an aquifer system.</title>
        <authorList>
            <person name="Anantharaman K."/>
            <person name="Brown C.T."/>
            <person name="Hug L.A."/>
            <person name="Sharon I."/>
            <person name="Castelle C.J."/>
            <person name="Probst A.J."/>
            <person name="Thomas B.C."/>
            <person name="Singh A."/>
            <person name="Wilkins M.J."/>
            <person name="Karaoz U."/>
            <person name="Brodie E.L."/>
            <person name="Williams K.H."/>
            <person name="Hubbard S.S."/>
            <person name="Banfield J.F."/>
        </authorList>
    </citation>
    <scope>NUCLEOTIDE SEQUENCE [LARGE SCALE GENOMIC DNA]</scope>
</reference>
<dbReference type="PROSITE" id="PS01149">
    <property type="entry name" value="PSI_RSU"/>
    <property type="match status" value="1"/>
</dbReference>
<proteinExistence type="inferred from homology"/>
<dbReference type="AlphaFoldDB" id="A0A1G2PLG0"/>
<keyword evidence="3" id="KW-0694">RNA-binding</keyword>
<comment type="similarity">
    <text evidence="1 4">Belongs to the pseudouridine synthase RsuA family.</text>
</comment>
<dbReference type="CDD" id="cd00165">
    <property type="entry name" value="S4"/>
    <property type="match status" value="1"/>
</dbReference>
<dbReference type="FunFam" id="3.10.290.10:FF:000003">
    <property type="entry name" value="Pseudouridine synthase"/>
    <property type="match status" value="1"/>
</dbReference>
<dbReference type="Gene3D" id="3.10.290.10">
    <property type="entry name" value="RNA-binding S4 domain"/>
    <property type="match status" value="1"/>
</dbReference>
<name>A0A1G2PLG0_9BACT</name>
<evidence type="ECO:0000313" key="7">
    <source>
        <dbReference type="Proteomes" id="UP000178646"/>
    </source>
</evidence>
<gene>
    <name evidence="6" type="ORF">A2W59_01920</name>
</gene>